<keyword evidence="7" id="KW-0690">Ribosome biogenesis</keyword>
<keyword evidence="7" id="KW-0698">rRNA processing</keyword>
<evidence type="ECO:0000256" key="6">
    <source>
        <dbReference type="ARBA" id="ARBA00022833"/>
    </source>
</evidence>
<evidence type="ECO:0000256" key="3">
    <source>
        <dbReference type="ARBA" id="ARBA00022723"/>
    </source>
</evidence>
<keyword evidence="5 7" id="KW-0378">Hydrolase</keyword>
<protein>
    <recommendedName>
        <fullName evidence="7">Endoribonuclease YbeY</fullName>
        <ecNumber evidence="7">3.1.-.-</ecNumber>
    </recommendedName>
</protein>
<keyword evidence="3 7" id="KW-0479">Metal-binding</keyword>
<reference evidence="8" key="1">
    <citation type="journal article" date="2021" name="Front. Microbiol.">
        <title>Comprehensive Comparative Genomics and Phenotyping of Methylobacterium Species.</title>
        <authorList>
            <person name="Alessa O."/>
            <person name="Ogura Y."/>
            <person name="Fujitani Y."/>
            <person name="Takami H."/>
            <person name="Hayashi T."/>
            <person name="Sahin N."/>
            <person name="Tani A."/>
        </authorList>
    </citation>
    <scope>NUCLEOTIDE SEQUENCE</scope>
    <source>
        <strain evidence="8">DSM 17168</strain>
    </source>
</reference>
<dbReference type="EMBL" id="BPQQ01000016">
    <property type="protein sequence ID" value="GJD99497.1"/>
    <property type="molecule type" value="Genomic_DNA"/>
</dbReference>
<keyword evidence="9" id="KW-1185">Reference proteome</keyword>
<keyword evidence="6 7" id="KW-0862">Zinc</keyword>
<evidence type="ECO:0000256" key="4">
    <source>
        <dbReference type="ARBA" id="ARBA00022759"/>
    </source>
</evidence>
<dbReference type="EC" id="3.1.-.-" evidence="7"/>
<dbReference type="RefSeq" id="WP_238234381.1">
    <property type="nucleotide sequence ID" value="NZ_BPQQ01000016.1"/>
</dbReference>
<name>A0ABQ4SBH7_9HYPH</name>
<reference evidence="8" key="2">
    <citation type="submission" date="2021-08" db="EMBL/GenBank/DDBJ databases">
        <authorList>
            <person name="Tani A."/>
            <person name="Ola A."/>
            <person name="Ogura Y."/>
            <person name="Katsura K."/>
            <person name="Hayashi T."/>
        </authorList>
    </citation>
    <scope>NUCLEOTIDE SEQUENCE</scope>
    <source>
        <strain evidence="8">DSM 17168</strain>
    </source>
</reference>
<keyword evidence="4 7" id="KW-0255">Endonuclease</keyword>
<evidence type="ECO:0000313" key="9">
    <source>
        <dbReference type="Proteomes" id="UP001055153"/>
    </source>
</evidence>
<sequence length="161" mass="17310">MSAEDEIDVVVEDERWEDAVPDLDAAVRRAVAAALAQLPPGGPVEVSVVLTDDEAVRELNRTWRGQDKPTNVLSFPAPHPHGGSVRPLGDVVLAYDTMLRESAEQSKPLGHHLAHLVVHGTLHLLGQDHETGEAEAEAMEALEVAALRRLGVPDPYGEAAE</sequence>
<accession>A0ABQ4SBH7</accession>
<dbReference type="Proteomes" id="UP001055153">
    <property type="component" value="Unassembled WGS sequence"/>
</dbReference>
<keyword evidence="2 7" id="KW-0540">Nuclease</keyword>
<evidence type="ECO:0000256" key="2">
    <source>
        <dbReference type="ARBA" id="ARBA00022722"/>
    </source>
</evidence>
<dbReference type="NCBIfam" id="TIGR00043">
    <property type="entry name" value="rRNA maturation RNase YbeY"/>
    <property type="match status" value="1"/>
</dbReference>
<evidence type="ECO:0000256" key="1">
    <source>
        <dbReference type="ARBA" id="ARBA00010875"/>
    </source>
</evidence>
<keyword evidence="7" id="KW-0963">Cytoplasm</keyword>
<evidence type="ECO:0000313" key="8">
    <source>
        <dbReference type="EMBL" id="GJD99497.1"/>
    </source>
</evidence>
<organism evidence="8 9">
    <name type="scientific">Methylobacterium isbiliense</name>
    <dbReference type="NCBI Taxonomy" id="315478"/>
    <lineage>
        <taxon>Bacteria</taxon>
        <taxon>Pseudomonadati</taxon>
        <taxon>Pseudomonadota</taxon>
        <taxon>Alphaproteobacteria</taxon>
        <taxon>Hyphomicrobiales</taxon>
        <taxon>Methylobacteriaceae</taxon>
        <taxon>Methylobacterium</taxon>
    </lineage>
</organism>
<dbReference type="InterPro" id="IPR023091">
    <property type="entry name" value="MetalPrtase_cat_dom_sf_prd"/>
</dbReference>
<proteinExistence type="inferred from homology"/>
<evidence type="ECO:0000256" key="7">
    <source>
        <dbReference type="HAMAP-Rule" id="MF_00009"/>
    </source>
</evidence>
<comment type="similarity">
    <text evidence="1 7">Belongs to the endoribonuclease YbeY family.</text>
</comment>
<feature type="binding site" evidence="7">
    <location>
        <position position="123"/>
    </location>
    <ligand>
        <name>Zn(2+)</name>
        <dbReference type="ChEBI" id="CHEBI:29105"/>
        <note>catalytic</note>
    </ligand>
</feature>
<feature type="binding site" evidence="7">
    <location>
        <position position="119"/>
    </location>
    <ligand>
        <name>Zn(2+)</name>
        <dbReference type="ChEBI" id="CHEBI:29105"/>
        <note>catalytic</note>
    </ligand>
</feature>
<dbReference type="Gene3D" id="3.40.390.30">
    <property type="entry name" value="Metalloproteases ('zincins'), catalytic domain"/>
    <property type="match status" value="1"/>
</dbReference>
<dbReference type="PANTHER" id="PTHR46986:SF1">
    <property type="entry name" value="ENDORIBONUCLEASE YBEY, CHLOROPLASTIC"/>
    <property type="match status" value="1"/>
</dbReference>
<dbReference type="PANTHER" id="PTHR46986">
    <property type="entry name" value="ENDORIBONUCLEASE YBEY, CHLOROPLASTIC"/>
    <property type="match status" value="1"/>
</dbReference>
<comment type="caution">
    <text evidence="8">The sequence shown here is derived from an EMBL/GenBank/DDBJ whole genome shotgun (WGS) entry which is preliminary data.</text>
</comment>
<evidence type="ECO:0000256" key="5">
    <source>
        <dbReference type="ARBA" id="ARBA00022801"/>
    </source>
</evidence>
<dbReference type="InterPro" id="IPR002036">
    <property type="entry name" value="YbeY"/>
</dbReference>
<comment type="subcellular location">
    <subcellularLocation>
        <location evidence="7">Cytoplasm</location>
    </subcellularLocation>
</comment>
<dbReference type="HAMAP" id="MF_00009">
    <property type="entry name" value="Endoribonucl_YbeY"/>
    <property type="match status" value="1"/>
</dbReference>
<comment type="cofactor">
    <cofactor evidence="7">
        <name>Zn(2+)</name>
        <dbReference type="ChEBI" id="CHEBI:29105"/>
    </cofactor>
    <text evidence="7">Binds 1 zinc ion.</text>
</comment>
<dbReference type="Pfam" id="PF02130">
    <property type="entry name" value="YbeY"/>
    <property type="match status" value="1"/>
</dbReference>
<feature type="binding site" evidence="7">
    <location>
        <position position="129"/>
    </location>
    <ligand>
        <name>Zn(2+)</name>
        <dbReference type="ChEBI" id="CHEBI:29105"/>
        <note>catalytic</note>
    </ligand>
</feature>
<dbReference type="SUPFAM" id="SSF55486">
    <property type="entry name" value="Metalloproteases ('zincins'), catalytic domain"/>
    <property type="match status" value="1"/>
</dbReference>
<gene>
    <name evidence="7 8" type="primary">ybeY</name>
    <name evidence="8" type="ORF">GMJLKIPL_1415</name>
</gene>
<comment type="function">
    <text evidence="7">Single strand-specific metallo-endoribonuclease involved in late-stage 70S ribosome quality control and in maturation of the 3' terminus of the 16S rRNA.</text>
</comment>